<dbReference type="Proteomes" id="UP000638560">
    <property type="component" value="Unassembled WGS sequence"/>
</dbReference>
<comment type="caution">
    <text evidence="1">The sequence shown here is derived from an EMBL/GenBank/DDBJ whole genome shotgun (WGS) entry which is preliminary data.</text>
</comment>
<accession>A0ABS0GP72</accession>
<protein>
    <recommendedName>
        <fullName evidence="3">ApeA N-terminal domain-containing protein</fullName>
    </recommendedName>
</protein>
<keyword evidence="2" id="KW-1185">Reference proteome</keyword>
<evidence type="ECO:0000313" key="1">
    <source>
        <dbReference type="EMBL" id="MBF9127984.1"/>
    </source>
</evidence>
<dbReference type="RefSeq" id="WP_196199651.1">
    <property type="nucleotide sequence ID" value="NZ_JADPUN010000051.1"/>
</dbReference>
<evidence type="ECO:0008006" key="3">
    <source>
        <dbReference type="Google" id="ProtNLM"/>
    </source>
</evidence>
<evidence type="ECO:0000313" key="2">
    <source>
        <dbReference type="Proteomes" id="UP000638560"/>
    </source>
</evidence>
<dbReference type="EMBL" id="JADPUN010000051">
    <property type="protein sequence ID" value="MBF9127984.1"/>
    <property type="molecule type" value="Genomic_DNA"/>
</dbReference>
<organism evidence="1 2">
    <name type="scientific">Plantactinospora alkalitolerans</name>
    <dbReference type="NCBI Taxonomy" id="2789879"/>
    <lineage>
        <taxon>Bacteria</taxon>
        <taxon>Bacillati</taxon>
        <taxon>Actinomycetota</taxon>
        <taxon>Actinomycetes</taxon>
        <taxon>Micromonosporales</taxon>
        <taxon>Micromonosporaceae</taxon>
        <taxon>Plantactinospora</taxon>
    </lineage>
</organism>
<reference evidence="1 2" key="1">
    <citation type="submission" date="2020-11" db="EMBL/GenBank/DDBJ databases">
        <title>A novel isolate from a Black sea contaminated sediment with potential to produce alkanes: Plantactinospora alkalitolerans sp. nov.</title>
        <authorList>
            <person name="Carro L."/>
            <person name="Veyisoglu A."/>
            <person name="Guven K."/>
            <person name="Schumann P."/>
            <person name="Klenk H.-P."/>
            <person name="Sahin N."/>
        </authorList>
    </citation>
    <scope>NUCLEOTIDE SEQUENCE [LARGE SCALE GENOMIC DNA]</scope>
    <source>
        <strain evidence="1 2">S1510</strain>
    </source>
</reference>
<name>A0ABS0GP72_9ACTN</name>
<gene>
    <name evidence="1" type="ORF">I0C86_03075</name>
</gene>
<sequence length="437" mass="48466">MRSWQEEIVRERQDEQERERRRAAAVDRLLAVAATTGMTLIRGRYGLTLRLEHGGQPFEVPLRDDHPELDSLTARVGPGLVVLGDYSAFAQIDQGYIEALVVGAGHAPEAGTPDAYHHWDSYRPGTIRAVAPDGGGQVELSPGSAAFWCLRGRFVETTMELGRDEPTYTTLKIRSHSPSTPDEAMKLLTLVAESWSFDLDGEYGLGFRLALRPSWPPPNYPRRRRGARPAAIEPTVDVPSRAYEAEALAFYWYARAMPRAPFVQFLAFYQVLEYHFTRYAHNLGVQEVATLLTRPGVDLQSMAFHSRVFDAIANVARSQRSELAQLRATIEATATAAGLKQRILSDPALKAHLHEKALTGAAPVRVNANSRPTSVVEAVAQRVYNLRCMVVHSKEGSNAQVLLLPQTPQFLDIERDLPLMRYLARAALTASSSPLAF</sequence>
<proteinExistence type="predicted"/>